<dbReference type="AlphaFoldDB" id="A0A0P0P2B5"/>
<dbReference type="InterPro" id="IPR011006">
    <property type="entry name" value="CheY-like_superfamily"/>
</dbReference>
<organism evidence="4 5">
    <name type="scientific">Caulobacter henricii</name>
    <dbReference type="NCBI Taxonomy" id="69395"/>
    <lineage>
        <taxon>Bacteria</taxon>
        <taxon>Pseudomonadati</taxon>
        <taxon>Pseudomonadota</taxon>
        <taxon>Alphaproteobacteria</taxon>
        <taxon>Caulobacterales</taxon>
        <taxon>Caulobacteraceae</taxon>
        <taxon>Caulobacter</taxon>
    </lineage>
</organism>
<dbReference type="EMBL" id="CP013002">
    <property type="protein sequence ID" value="ALL14612.1"/>
    <property type="molecule type" value="Genomic_DNA"/>
</dbReference>
<name>A0A0P0P2B5_9CAUL</name>
<feature type="modified residue" description="4-aspartylphosphate" evidence="2">
    <location>
        <position position="52"/>
    </location>
</feature>
<dbReference type="SMART" id="SM00448">
    <property type="entry name" value="REC"/>
    <property type="match status" value="1"/>
</dbReference>
<reference evidence="4 5" key="1">
    <citation type="submission" date="2015-10" db="EMBL/GenBank/DDBJ databases">
        <title>Conservation of the essential genome among Caulobacter and Brevundimonas species.</title>
        <authorList>
            <person name="Scott D."/>
            <person name="Ely B."/>
        </authorList>
    </citation>
    <scope>NUCLEOTIDE SEQUENCE [LARGE SCALE GENOMIC DNA]</scope>
    <source>
        <strain evidence="4 5">CB4</strain>
    </source>
</reference>
<dbReference type="STRING" id="69395.AQ619_15335"/>
<evidence type="ECO:0000313" key="5">
    <source>
        <dbReference type="Proteomes" id="UP000056905"/>
    </source>
</evidence>
<dbReference type="InterPro" id="IPR050595">
    <property type="entry name" value="Bact_response_regulator"/>
</dbReference>
<sequence>MQRILIAEDDPILAMIYEITLGEAGFDVLVCRDGEEALAALDAFAPDLVITDFYMPRMTGGQLIRAVRQRRGNLTCTMLASAIDPVGLREDECADARIEKPITPARLLSGVRALEACQAH</sequence>
<dbReference type="SUPFAM" id="SSF52172">
    <property type="entry name" value="CheY-like"/>
    <property type="match status" value="1"/>
</dbReference>
<dbReference type="KEGG" id="chq:AQ619_15335"/>
<keyword evidence="1 2" id="KW-0597">Phosphoprotein</keyword>
<gene>
    <name evidence="4" type="ORF">AQ619_15335</name>
</gene>
<dbReference type="GO" id="GO:0000160">
    <property type="term" value="P:phosphorelay signal transduction system"/>
    <property type="evidence" value="ECO:0007669"/>
    <property type="project" value="InterPro"/>
</dbReference>
<accession>A0A0P0P2B5</accession>
<dbReference type="PANTHER" id="PTHR44591:SF3">
    <property type="entry name" value="RESPONSE REGULATORY DOMAIN-CONTAINING PROTEIN"/>
    <property type="match status" value="1"/>
</dbReference>
<dbReference type="InterPro" id="IPR001789">
    <property type="entry name" value="Sig_transdc_resp-reg_receiver"/>
</dbReference>
<feature type="domain" description="Response regulatory" evidence="3">
    <location>
        <begin position="3"/>
        <end position="115"/>
    </location>
</feature>
<dbReference type="RefSeq" id="WP_062149565.1">
    <property type="nucleotide sequence ID" value="NZ_CP013002.1"/>
</dbReference>
<dbReference type="Pfam" id="PF00072">
    <property type="entry name" value="Response_reg"/>
    <property type="match status" value="1"/>
</dbReference>
<keyword evidence="5" id="KW-1185">Reference proteome</keyword>
<dbReference type="Gene3D" id="3.40.50.2300">
    <property type="match status" value="1"/>
</dbReference>
<evidence type="ECO:0000256" key="1">
    <source>
        <dbReference type="ARBA" id="ARBA00022553"/>
    </source>
</evidence>
<proteinExistence type="predicted"/>
<protein>
    <recommendedName>
        <fullName evidence="3">Response regulatory domain-containing protein</fullName>
    </recommendedName>
</protein>
<evidence type="ECO:0000313" key="4">
    <source>
        <dbReference type="EMBL" id="ALL14612.1"/>
    </source>
</evidence>
<dbReference type="Proteomes" id="UP000056905">
    <property type="component" value="Chromosome"/>
</dbReference>
<evidence type="ECO:0000256" key="2">
    <source>
        <dbReference type="PROSITE-ProRule" id="PRU00169"/>
    </source>
</evidence>
<dbReference type="OrthoDB" id="5456285at2"/>
<dbReference type="PANTHER" id="PTHR44591">
    <property type="entry name" value="STRESS RESPONSE REGULATOR PROTEIN 1"/>
    <property type="match status" value="1"/>
</dbReference>
<dbReference type="PROSITE" id="PS50110">
    <property type="entry name" value="RESPONSE_REGULATORY"/>
    <property type="match status" value="1"/>
</dbReference>
<dbReference type="CDD" id="cd00156">
    <property type="entry name" value="REC"/>
    <property type="match status" value="1"/>
</dbReference>
<evidence type="ECO:0000259" key="3">
    <source>
        <dbReference type="PROSITE" id="PS50110"/>
    </source>
</evidence>